<accession>A0A2H5XB28</accession>
<protein>
    <recommendedName>
        <fullName evidence="1">Cupin type-2 domain-containing protein</fullName>
    </recommendedName>
</protein>
<dbReference type="AlphaFoldDB" id="A0A2H5XB28"/>
<evidence type="ECO:0000313" key="2">
    <source>
        <dbReference type="EMBL" id="GBC98375.1"/>
    </source>
</evidence>
<comment type="caution">
    <text evidence="2">The sequence shown here is derived from an EMBL/GenBank/DDBJ whole genome shotgun (WGS) entry which is preliminary data.</text>
</comment>
<dbReference type="PANTHER" id="PTHR40112">
    <property type="entry name" value="H2HPP ISOMERASE"/>
    <property type="match status" value="1"/>
</dbReference>
<dbReference type="CDD" id="cd02238">
    <property type="entry name" value="cupin_KdgF"/>
    <property type="match status" value="1"/>
</dbReference>
<proteinExistence type="predicted"/>
<dbReference type="InterPro" id="IPR014710">
    <property type="entry name" value="RmlC-like_jellyroll"/>
</dbReference>
<gene>
    <name evidence="2" type="ORF">HRbin17_00887</name>
</gene>
<dbReference type="EMBL" id="BEHT01000009">
    <property type="protein sequence ID" value="GBC98375.1"/>
    <property type="molecule type" value="Genomic_DNA"/>
</dbReference>
<dbReference type="Pfam" id="PF07883">
    <property type="entry name" value="Cupin_2"/>
    <property type="match status" value="1"/>
</dbReference>
<reference evidence="3" key="1">
    <citation type="submission" date="2017-09" db="EMBL/GenBank/DDBJ databases">
        <title>Metaegenomics of thermophilic ammonia-oxidizing enrichment culture.</title>
        <authorList>
            <person name="Kato S."/>
            <person name="Suzuki K."/>
        </authorList>
    </citation>
    <scope>NUCLEOTIDE SEQUENCE [LARGE SCALE GENOMIC DNA]</scope>
</reference>
<dbReference type="Proteomes" id="UP000236173">
    <property type="component" value="Unassembled WGS sequence"/>
</dbReference>
<dbReference type="SUPFAM" id="SSF51182">
    <property type="entry name" value="RmlC-like cupins"/>
    <property type="match status" value="1"/>
</dbReference>
<evidence type="ECO:0000313" key="3">
    <source>
        <dbReference type="Proteomes" id="UP000236173"/>
    </source>
</evidence>
<dbReference type="Gene3D" id="2.60.120.10">
    <property type="entry name" value="Jelly Rolls"/>
    <property type="match status" value="1"/>
</dbReference>
<dbReference type="PIRSF" id="PIRSF029883">
    <property type="entry name" value="KdgF"/>
    <property type="match status" value="1"/>
</dbReference>
<dbReference type="InterPro" id="IPR011051">
    <property type="entry name" value="RmlC_Cupin_sf"/>
</dbReference>
<dbReference type="InterPro" id="IPR052535">
    <property type="entry name" value="Bacilysin_H2HPP_isomerase"/>
</dbReference>
<dbReference type="PANTHER" id="PTHR40112:SF1">
    <property type="entry name" value="H2HPP ISOMERASE"/>
    <property type="match status" value="1"/>
</dbReference>
<dbReference type="InterPro" id="IPR025499">
    <property type="entry name" value="KdgF"/>
</dbReference>
<feature type="domain" description="Cupin type-2" evidence="1">
    <location>
        <begin position="32"/>
        <end position="99"/>
    </location>
</feature>
<sequence>MPFSNPQERQPKEIFPGVTIRTLWGEHTMLSFVHFEPFAVVPPHSHPHEQMGVLLEGELEFTIGEETRVLHKGDCWWVPSGVVHSVRNLDKPSVALDVFHPVREEYR</sequence>
<evidence type="ECO:0000259" key="1">
    <source>
        <dbReference type="Pfam" id="PF07883"/>
    </source>
</evidence>
<organism evidence="2 3">
    <name type="scientific">Candidatus Fervidibacter japonicus</name>
    <dbReference type="NCBI Taxonomy" id="2035412"/>
    <lineage>
        <taxon>Bacteria</taxon>
        <taxon>Candidatus Fervidibacterota</taxon>
        <taxon>Candidatus Fervidibacter</taxon>
    </lineage>
</organism>
<dbReference type="InterPro" id="IPR013096">
    <property type="entry name" value="Cupin_2"/>
</dbReference>
<name>A0A2H5XB28_9BACT</name>